<accession>M4PS96</accession>
<protein>
    <submittedName>
        <fullName evidence="1">Type III effector NopBP</fullName>
    </submittedName>
</protein>
<dbReference type="AlphaFoldDB" id="M4PS96"/>
<sequence>MATEHVVHRGAAAAIGHMHDLDAGLVAEHGHGEMAERADADGGVFDRAGRCLAGGDDLGKALIGTAGAGRDHIGRSADQQHRHQLALNIDRRLVEDRRDHRMRVERHQERRAVGRALGDLRRAERAGGARLVLDHDDAVELCLQIALEQPRHRVGRAARRERHDQRDFRGLGACRCHREDGGRGQQRPSCDRHGPSLVFCALLFLLLSAQVVPKPDPAFLYSGRGGLKMSSTRAPSGPARMVCGTLPGVRQKSPFFTGISSSPWTRIAEPSSSTPHCSSGW</sequence>
<gene>
    <name evidence="1" type="primary">nopBP</name>
</gene>
<proteinExistence type="predicted"/>
<name>M4PS96_BRAJP</name>
<organism evidence="1">
    <name type="scientific">Bradyrhizobium japonicum</name>
    <dbReference type="NCBI Taxonomy" id="375"/>
    <lineage>
        <taxon>Bacteria</taxon>
        <taxon>Pseudomonadati</taxon>
        <taxon>Pseudomonadota</taxon>
        <taxon>Alphaproteobacteria</taxon>
        <taxon>Hyphomicrobiales</taxon>
        <taxon>Nitrobacteraceae</taxon>
        <taxon>Bradyrhizobium</taxon>
    </lineage>
</organism>
<dbReference type="EMBL" id="JX135531">
    <property type="protein sequence ID" value="AGH10048.1"/>
    <property type="molecule type" value="Genomic_DNA"/>
</dbReference>
<reference evidence="1" key="1">
    <citation type="journal article" date="2013" name="PLoS Pathog.">
        <title>Mutualistic Co-evolution of Type III Effector Genes in Sinorhizobium fredii and Bradyrhizobium japonicum.</title>
        <authorList>
            <person name="Kimbrel J.A."/>
            <person name="Thomas W.J."/>
            <person name="Jiang Y."/>
            <person name="Creason A.L."/>
            <person name="Thireault C.A."/>
            <person name="Sachs J.L."/>
            <person name="Chang J.H."/>
        </authorList>
    </citation>
    <scope>NUCLEOTIDE SEQUENCE</scope>
    <source>
        <strain evidence="1">USDA124</strain>
    </source>
</reference>
<evidence type="ECO:0000313" key="1">
    <source>
        <dbReference type="EMBL" id="AGH10048.1"/>
    </source>
</evidence>